<dbReference type="AlphaFoldDB" id="A0A261EWY9"/>
<evidence type="ECO:0000313" key="2">
    <source>
        <dbReference type="EMBL" id="OZG51372.1"/>
    </source>
</evidence>
<accession>A0A261EWY9</accession>
<evidence type="ECO:0000313" key="3">
    <source>
        <dbReference type="Proteomes" id="UP000216454"/>
    </source>
</evidence>
<feature type="transmembrane region" description="Helical" evidence="1">
    <location>
        <begin position="7"/>
        <end position="31"/>
    </location>
</feature>
<dbReference type="RefSeq" id="WP_094691347.1">
    <property type="nucleotide sequence ID" value="NZ_MWWQ01000008.1"/>
</dbReference>
<reference evidence="2 3" key="1">
    <citation type="journal article" date="2017" name="BMC Genomics">
        <title>Comparative genomic and phylogenomic analyses of the Bifidobacteriaceae family.</title>
        <authorList>
            <person name="Lugli G.A."/>
            <person name="Milani C."/>
            <person name="Turroni F."/>
            <person name="Duranti S."/>
            <person name="Mancabelli L."/>
            <person name="Mangifesta M."/>
            <person name="Ferrario C."/>
            <person name="Modesto M."/>
            <person name="Mattarelli P."/>
            <person name="Jiri K."/>
            <person name="van Sinderen D."/>
            <person name="Ventura M."/>
        </authorList>
    </citation>
    <scope>NUCLEOTIDE SEQUENCE [LARGE SCALE GENOMIC DNA]</scope>
    <source>
        <strain evidence="2 3">DSM 24744</strain>
    </source>
</reference>
<sequence length="139" mass="14899">MKYVTRVIALLCGSAVVTMVIAAMGALVAMFSTSGDGAARTEELWGAVYFQVVPAADGGTDVDASMGIANGWMLFAIFAVLFLFMLLVSVIYDALLRRKQYLLEAARKGQHDVRSNAATINVADSKATQNQVDPGHKVR</sequence>
<name>A0A261EWY9_9BIFI</name>
<keyword evidence="1" id="KW-1133">Transmembrane helix</keyword>
<comment type="caution">
    <text evidence="2">The sequence shown here is derived from an EMBL/GenBank/DDBJ whole genome shotgun (WGS) entry which is preliminary data.</text>
</comment>
<evidence type="ECO:0000256" key="1">
    <source>
        <dbReference type="SAM" id="Phobius"/>
    </source>
</evidence>
<keyword evidence="1" id="KW-0812">Transmembrane</keyword>
<proteinExistence type="predicted"/>
<dbReference type="EMBL" id="MWWQ01000008">
    <property type="protein sequence ID" value="OZG51372.1"/>
    <property type="molecule type" value="Genomic_DNA"/>
</dbReference>
<protein>
    <submittedName>
        <fullName evidence="2">Uncharacterized protein</fullName>
    </submittedName>
</protein>
<keyword evidence="1" id="KW-0472">Membrane</keyword>
<keyword evidence="3" id="KW-1185">Reference proteome</keyword>
<organism evidence="2 3">
    <name type="scientific">Pseudoscardovia suis</name>
    <dbReference type="NCBI Taxonomy" id="987063"/>
    <lineage>
        <taxon>Bacteria</taxon>
        <taxon>Bacillati</taxon>
        <taxon>Actinomycetota</taxon>
        <taxon>Actinomycetes</taxon>
        <taxon>Bifidobacteriales</taxon>
        <taxon>Bifidobacteriaceae</taxon>
        <taxon>Pseudoscardovia</taxon>
    </lineage>
</organism>
<feature type="transmembrane region" description="Helical" evidence="1">
    <location>
        <begin position="72"/>
        <end position="92"/>
    </location>
</feature>
<dbReference type="Proteomes" id="UP000216454">
    <property type="component" value="Unassembled WGS sequence"/>
</dbReference>
<gene>
    <name evidence="2" type="ORF">PSSU_0995</name>
</gene>